<comment type="caution">
    <text evidence="2">The sequence shown here is derived from an EMBL/GenBank/DDBJ whole genome shotgun (WGS) entry which is preliminary data.</text>
</comment>
<protein>
    <submittedName>
        <fullName evidence="2">Uncharacterized protein</fullName>
    </submittedName>
</protein>
<reference evidence="2 3" key="1">
    <citation type="journal article" date="2019" name="Nat. Ecol. Evol.">
        <title>Megaphylogeny resolves global patterns of mushroom evolution.</title>
        <authorList>
            <person name="Varga T."/>
            <person name="Krizsan K."/>
            <person name="Foldi C."/>
            <person name="Dima B."/>
            <person name="Sanchez-Garcia M."/>
            <person name="Sanchez-Ramirez S."/>
            <person name="Szollosi G.J."/>
            <person name="Szarkandi J.G."/>
            <person name="Papp V."/>
            <person name="Albert L."/>
            <person name="Andreopoulos W."/>
            <person name="Angelini C."/>
            <person name="Antonin V."/>
            <person name="Barry K.W."/>
            <person name="Bougher N.L."/>
            <person name="Buchanan P."/>
            <person name="Buyck B."/>
            <person name="Bense V."/>
            <person name="Catcheside P."/>
            <person name="Chovatia M."/>
            <person name="Cooper J."/>
            <person name="Damon W."/>
            <person name="Desjardin D."/>
            <person name="Finy P."/>
            <person name="Geml J."/>
            <person name="Haridas S."/>
            <person name="Hughes K."/>
            <person name="Justo A."/>
            <person name="Karasinski D."/>
            <person name="Kautmanova I."/>
            <person name="Kiss B."/>
            <person name="Kocsube S."/>
            <person name="Kotiranta H."/>
            <person name="LaButti K.M."/>
            <person name="Lechner B.E."/>
            <person name="Liimatainen K."/>
            <person name="Lipzen A."/>
            <person name="Lukacs Z."/>
            <person name="Mihaltcheva S."/>
            <person name="Morgado L.N."/>
            <person name="Niskanen T."/>
            <person name="Noordeloos M.E."/>
            <person name="Ohm R.A."/>
            <person name="Ortiz-Santana B."/>
            <person name="Ovrebo C."/>
            <person name="Racz N."/>
            <person name="Riley R."/>
            <person name="Savchenko A."/>
            <person name="Shiryaev A."/>
            <person name="Soop K."/>
            <person name="Spirin V."/>
            <person name="Szebenyi C."/>
            <person name="Tomsovsky M."/>
            <person name="Tulloss R.E."/>
            <person name="Uehling J."/>
            <person name="Grigoriev I.V."/>
            <person name="Vagvolgyi C."/>
            <person name="Papp T."/>
            <person name="Martin F.M."/>
            <person name="Miettinen O."/>
            <person name="Hibbett D.S."/>
            <person name="Nagy L.G."/>
        </authorList>
    </citation>
    <scope>NUCLEOTIDE SEQUENCE [LARGE SCALE GENOMIC DNA]</scope>
    <source>
        <strain evidence="2 3">FP101781</strain>
    </source>
</reference>
<dbReference type="AlphaFoldDB" id="A0A4Y7SZB9"/>
<dbReference type="STRING" id="71717.A0A4Y7SZB9"/>
<feature type="compositionally biased region" description="Basic residues" evidence="1">
    <location>
        <begin position="147"/>
        <end position="156"/>
    </location>
</feature>
<gene>
    <name evidence="2" type="ORF">FA13DRAFT_1795011</name>
</gene>
<name>A0A4Y7SZB9_COPMI</name>
<organism evidence="2 3">
    <name type="scientific">Coprinellus micaceus</name>
    <name type="common">Glistening ink-cap mushroom</name>
    <name type="synonym">Coprinus micaceus</name>
    <dbReference type="NCBI Taxonomy" id="71717"/>
    <lineage>
        <taxon>Eukaryota</taxon>
        <taxon>Fungi</taxon>
        <taxon>Dikarya</taxon>
        <taxon>Basidiomycota</taxon>
        <taxon>Agaricomycotina</taxon>
        <taxon>Agaricomycetes</taxon>
        <taxon>Agaricomycetidae</taxon>
        <taxon>Agaricales</taxon>
        <taxon>Agaricineae</taxon>
        <taxon>Psathyrellaceae</taxon>
        <taxon>Coprinellus</taxon>
    </lineage>
</organism>
<keyword evidence="3" id="KW-1185">Reference proteome</keyword>
<feature type="region of interest" description="Disordered" evidence="1">
    <location>
        <begin position="130"/>
        <end position="167"/>
    </location>
</feature>
<dbReference type="EMBL" id="QPFP01000042">
    <property type="protein sequence ID" value="TEB27200.1"/>
    <property type="molecule type" value="Genomic_DNA"/>
</dbReference>
<evidence type="ECO:0000256" key="1">
    <source>
        <dbReference type="SAM" id="MobiDB-lite"/>
    </source>
</evidence>
<sequence>MTDQTVAIQSVGFRAIWAVVKELKAFEQAGDVGRYNLIGLVRALRESLGELGEDSSHVREEDVEGFELLSDLELRERDDEEIACDNLKLYRFQWVDKDGKLATPAVRWERQSVETNANRVAREVPSAAMKVGTPTGGAVGASDCGRNKKARKRNKEHRGVANKAPRAGGKHFAWEGEKKRKLDGRESLKNRHLAGGEVLKGEGFSLVEDAHVSSTAWYGREVGSKESKVMKGGYRSGRLGCKMDGFAKVGHNLESKYPTLLVDEDGRTAAVRTAQFGWLKEKGGELHSAIQGLLGHVLDDKRQVEQHAGGLRGPHYPSMMGYHRPYSRAPCLTGFHSENKIRVDAFLKEDVVQSVIGLANRLVQIYFPKIAERYKTAVEYHKRENNCEDWFGIWFNMCVNGIFRGQQRVHTIPHTDHKNVVGVCLVLVYEVPGANFDHRTRSWLVIWEAGVILEMPPWVAILYPSSLFCHFNVDVKDMKIITTADGSRPNKQDDDEGCYGRGSIVFFNQGSMFQSSETGSQTLRDAQAKGKSTVKDFGKVRFAENRILLFQANPTLCHLNPPEKDCPAP</sequence>
<proteinExistence type="predicted"/>
<dbReference type="OrthoDB" id="3266461at2759"/>
<evidence type="ECO:0000313" key="3">
    <source>
        <dbReference type="Proteomes" id="UP000298030"/>
    </source>
</evidence>
<evidence type="ECO:0000313" key="2">
    <source>
        <dbReference type="EMBL" id="TEB27200.1"/>
    </source>
</evidence>
<accession>A0A4Y7SZB9</accession>
<dbReference type="Proteomes" id="UP000298030">
    <property type="component" value="Unassembled WGS sequence"/>
</dbReference>